<accession>A0A1G9MQ01</accession>
<sequence length="116" mass="12812">MTTGQASPEELAEDLVLAMRHLEPLLTAMLALLQNSDRAVEGQIEALSAVMERIATGLETTTEHLQAIGPRLQAQEAGLNGLSSQVRALGQRLDYQERGRDKLQGRMEEFLDLLRD</sequence>
<dbReference type="RefSeq" id="WP_090757216.1">
    <property type="nucleotide sequence ID" value="NZ_FNGE01000022.1"/>
</dbReference>
<evidence type="ECO:0000313" key="1">
    <source>
        <dbReference type="EMBL" id="SDL75725.1"/>
    </source>
</evidence>
<organism evidence="1 2">
    <name type="scientific">Paracoccus chinensis</name>
    <dbReference type="NCBI Taxonomy" id="525640"/>
    <lineage>
        <taxon>Bacteria</taxon>
        <taxon>Pseudomonadati</taxon>
        <taxon>Pseudomonadota</taxon>
        <taxon>Alphaproteobacteria</taxon>
        <taxon>Rhodobacterales</taxon>
        <taxon>Paracoccaceae</taxon>
        <taxon>Paracoccus</taxon>
    </lineage>
</organism>
<gene>
    <name evidence="1" type="ORF">SAMN04487971_12222</name>
</gene>
<proteinExistence type="predicted"/>
<dbReference type="Proteomes" id="UP000199555">
    <property type="component" value="Unassembled WGS sequence"/>
</dbReference>
<reference evidence="2" key="1">
    <citation type="submission" date="2016-10" db="EMBL/GenBank/DDBJ databases">
        <authorList>
            <person name="Varghese N."/>
            <person name="Submissions S."/>
        </authorList>
    </citation>
    <scope>NUCLEOTIDE SEQUENCE [LARGE SCALE GENOMIC DNA]</scope>
    <source>
        <strain evidence="2">CGMCC 1.7655</strain>
    </source>
</reference>
<name>A0A1G9MQ01_9RHOB</name>
<dbReference type="STRING" id="525640.SAMN04487971_12222"/>
<protein>
    <submittedName>
        <fullName evidence="1">Uncharacterized protein</fullName>
    </submittedName>
</protein>
<evidence type="ECO:0000313" key="2">
    <source>
        <dbReference type="Proteomes" id="UP000199555"/>
    </source>
</evidence>
<dbReference type="AlphaFoldDB" id="A0A1G9MQ01"/>
<keyword evidence="2" id="KW-1185">Reference proteome</keyword>
<dbReference type="EMBL" id="FNGE01000022">
    <property type="protein sequence ID" value="SDL75725.1"/>
    <property type="molecule type" value="Genomic_DNA"/>
</dbReference>